<comment type="caution">
    <text evidence="1">The sequence shown here is derived from an EMBL/GenBank/DDBJ whole genome shotgun (WGS) entry which is preliminary data.</text>
</comment>
<name>A0AAD6SU56_9AGAR</name>
<dbReference type="EMBL" id="JARJCM010000065">
    <property type="protein sequence ID" value="KAJ7033452.1"/>
    <property type="molecule type" value="Genomic_DNA"/>
</dbReference>
<protein>
    <submittedName>
        <fullName evidence="1">Uncharacterized protein</fullName>
    </submittedName>
</protein>
<sequence length="313" mass="34592">MQNYIVRLPNYRALHSWAQNYGNYGQLQQLQQLQQNPGGLYSSLRSNGTTPIFQKKEHFDPYRFGLSSFWPRFHGENIWFCAKTEIPTPFGMFRSTGFNSTPSLCGGWPNSDFAVRIILMAVDGGGGGMRREVFVGSLAVKKRTDKVLEKITAVSTQHQGNSILYAPRSSGKGPAKENQLCSKTLAGDPSKNTHCESHTRSGKSLEPRKFVKLNRGNSNVIGEQSWDSEESVGKVLNLYWTRAAACLNGTVGTKSLCPQIFGLIEAECKANEEIYKGIGGIEEFLLNGGKLGGCFSGISNASKWWCRSDDDLN</sequence>
<evidence type="ECO:0000313" key="1">
    <source>
        <dbReference type="EMBL" id="KAJ7033452.1"/>
    </source>
</evidence>
<keyword evidence="2" id="KW-1185">Reference proteome</keyword>
<organism evidence="1 2">
    <name type="scientific">Mycena alexandri</name>
    <dbReference type="NCBI Taxonomy" id="1745969"/>
    <lineage>
        <taxon>Eukaryota</taxon>
        <taxon>Fungi</taxon>
        <taxon>Dikarya</taxon>
        <taxon>Basidiomycota</taxon>
        <taxon>Agaricomycotina</taxon>
        <taxon>Agaricomycetes</taxon>
        <taxon>Agaricomycetidae</taxon>
        <taxon>Agaricales</taxon>
        <taxon>Marasmiineae</taxon>
        <taxon>Mycenaceae</taxon>
        <taxon>Mycena</taxon>
    </lineage>
</organism>
<evidence type="ECO:0000313" key="2">
    <source>
        <dbReference type="Proteomes" id="UP001218188"/>
    </source>
</evidence>
<reference evidence="1" key="1">
    <citation type="submission" date="2023-03" db="EMBL/GenBank/DDBJ databases">
        <title>Massive genome expansion in bonnet fungi (Mycena s.s.) driven by repeated elements and novel gene families across ecological guilds.</title>
        <authorList>
            <consortium name="Lawrence Berkeley National Laboratory"/>
            <person name="Harder C.B."/>
            <person name="Miyauchi S."/>
            <person name="Viragh M."/>
            <person name="Kuo A."/>
            <person name="Thoen E."/>
            <person name="Andreopoulos B."/>
            <person name="Lu D."/>
            <person name="Skrede I."/>
            <person name="Drula E."/>
            <person name="Henrissat B."/>
            <person name="Morin E."/>
            <person name="Kohler A."/>
            <person name="Barry K."/>
            <person name="LaButti K."/>
            <person name="Morin E."/>
            <person name="Salamov A."/>
            <person name="Lipzen A."/>
            <person name="Mereny Z."/>
            <person name="Hegedus B."/>
            <person name="Baldrian P."/>
            <person name="Stursova M."/>
            <person name="Weitz H."/>
            <person name="Taylor A."/>
            <person name="Grigoriev I.V."/>
            <person name="Nagy L.G."/>
            <person name="Martin F."/>
            <person name="Kauserud H."/>
        </authorList>
    </citation>
    <scope>NUCLEOTIDE SEQUENCE</scope>
    <source>
        <strain evidence="1">CBHHK200</strain>
    </source>
</reference>
<gene>
    <name evidence="1" type="ORF">C8F04DRAFT_1184146</name>
</gene>
<accession>A0AAD6SU56</accession>
<proteinExistence type="predicted"/>
<dbReference type="Proteomes" id="UP001218188">
    <property type="component" value="Unassembled WGS sequence"/>
</dbReference>
<dbReference type="AlphaFoldDB" id="A0AAD6SU56"/>